<feature type="region of interest" description="Disordered" evidence="1">
    <location>
        <begin position="1"/>
        <end position="25"/>
    </location>
</feature>
<feature type="compositionally biased region" description="Low complexity" evidence="1">
    <location>
        <begin position="218"/>
        <end position="228"/>
    </location>
</feature>
<dbReference type="InterPro" id="IPR027417">
    <property type="entry name" value="P-loop_NTPase"/>
</dbReference>
<dbReference type="Gene3D" id="3.20.20.80">
    <property type="entry name" value="Glycosidases"/>
    <property type="match status" value="2"/>
</dbReference>
<proteinExistence type="predicted"/>
<dbReference type="Gene3D" id="3.40.50.300">
    <property type="entry name" value="P-loop containing nucleotide triphosphate hydrolases"/>
    <property type="match status" value="1"/>
</dbReference>
<sequence length="958" mass="102612">MDDGPAPAAGDVDPTGALPALTLPEGEPAAGPWRLADVEELLALLERAAGAARGRPRVVAVDGRGGSGTSTLAARLAAAAPAAVVVSTDDVAWHHSPFGWTDLLAEGVLRPAREGRAVDYRPPAWDARGREGAVSVPAGTEWVFVEGAGASRRELDGVVDAAVWVQSDVGAAPPSRHERGAEELAFLADQRPWTRAAVVVGGVGLPTRDGGLLLAPPPAAGGASAPAAHDAPEITYDEQRYPARPRRLRPRAQLEGGRRRQPRRRAADGTNPAYVAWLEEQSMLADAEALSRQLSGSPAMWRNPYARPDARRAVSTASVWFNAYPISLITRPGESFLAAVGSEALWEAFQAIGIDGIHTGPVKRAGGLTGWEETPSVDGHFDRISTQIDPAFGTEEDFRALCEVADAHGGSVIDDIVPGHTGKGADFRLAEMAQGDYPGIYHMVEIPERDWHLLPDVPDGRDAVNLDATTERRLADEGYIIGALQRVIFYAPGVKETNWSATAPVTGVDGTVRRWVYLHYFKMGQPSINWLDPTFAGMRLVIGDALHSLAELGTSALRLDANGFLGVEKSAEGLPAWSEGHPLSQAANHVIASTVRKVGGFTFQELNLGIEDIRDTGAVGADLSYDFVNRPAYHHALATGDTEFLRLTLRTSLEVGVDPATLVHGLQNHDELTYELVHWATVHAQDGYVFRGREVTGEELAETVRADLLRALTAPAADYNLVFTTNGIACTSASVIAATRGHRTLDSIDEGSVEMIRRAHLLLAMFNAWQPGVFVLSGWDLLGMLPVPQEEVAGLVETGDTRWVERGAHDLLDVDPGATTSASGMPRARSLYGSLPSQLEQPDSFATRLRDVLALRAQHHLATATQVDVPDVAHPGMLVLVHRLDGGDASLHAATLQVTVLNFTGERVEGTVRSDTFSPRAAVLDARDGGEVGWVDDLRSFSVWLSPYSGLFLVLRPA</sequence>
<dbReference type="GO" id="GO:0047471">
    <property type="term" value="F:maltose alpha-D-glucosyltransferase activity"/>
    <property type="evidence" value="ECO:0007669"/>
    <property type="project" value="UniProtKB-EC"/>
</dbReference>
<dbReference type="SUPFAM" id="SSF52540">
    <property type="entry name" value="P-loop containing nucleoside triphosphate hydrolases"/>
    <property type="match status" value="1"/>
</dbReference>
<organism evidence="2 3">
    <name type="scientific">Pseudokineococcus basanitobsidens</name>
    <dbReference type="NCBI Taxonomy" id="1926649"/>
    <lineage>
        <taxon>Bacteria</taxon>
        <taxon>Bacillati</taxon>
        <taxon>Actinomycetota</taxon>
        <taxon>Actinomycetes</taxon>
        <taxon>Kineosporiales</taxon>
        <taxon>Kineosporiaceae</taxon>
        <taxon>Pseudokineococcus</taxon>
    </lineage>
</organism>
<protein>
    <submittedName>
        <fullName evidence="2">Maltose alpha-D-glucosyltransferase</fullName>
        <ecNumber evidence="2">5.4.99.16</ecNumber>
    </submittedName>
</protein>
<comment type="caution">
    <text evidence="2">The sequence shown here is derived from an EMBL/GenBank/DDBJ whole genome shotgun (WGS) entry which is preliminary data.</text>
</comment>
<keyword evidence="3" id="KW-1185">Reference proteome</keyword>
<dbReference type="InterPro" id="IPR017853">
    <property type="entry name" value="GH"/>
</dbReference>
<feature type="compositionally biased region" description="Low complexity" evidence="1">
    <location>
        <begin position="1"/>
        <end position="17"/>
    </location>
</feature>
<dbReference type="EMBL" id="JBBIAA010000009">
    <property type="protein sequence ID" value="MEJ5945537.1"/>
    <property type="molecule type" value="Genomic_DNA"/>
</dbReference>
<dbReference type="Proteomes" id="UP001387100">
    <property type="component" value="Unassembled WGS sequence"/>
</dbReference>
<reference evidence="2 3" key="1">
    <citation type="journal article" date="2017" name="Int. J. Syst. Evol. Microbiol.">
        <title>Pseudokineococcus basanitobsidens sp. nov., isolated from volcanic rock.</title>
        <authorList>
            <person name="Lee D.W."/>
            <person name="Park M.Y."/>
            <person name="Kim J.J."/>
            <person name="Kim B.S."/>
        </authorList>
    </citation>
    <scope>NUCLEOTIDE SEQUENCE [LARGE SCALE GENOMIC DNA]</scope>
    <source>
        <strain evidence="2 3">DSM 103726</strain>
    </source>
</reference>
<evidence type="ECO:0000256" key="1">
    <source>
        <dbReference type="SAM" id="MobiDB-lite"/>
    </source>
</evidence>
<dbReference type="NCBIfam" id="TIGR02455">
    <property type="entry name" value="TreS_stutzeri"/>
    <property type="match status" value="1"/>
</dbReference>
<gene>
    <name evidence="2" type="primary">treS</name>
    <name evidence="2" type="ORF">WDZ17_09565</name>
</gene>
<dbReference type="EC" id="5.4.99.16" evidence="2"/>
<evidence type="ECO:0000313" key="3">
    <source>
        <dbReference type="Proteomes" id="UP001387100"/>
    </source>
</evidence>
<dbReference type="PANTHER" id="PTHR10357">
    <property type="entry name" value="ALPHA-AMYLASE FAMILY MEMBER"/>
    <property type="match status" value="1"/>
</dbReference>
<accession>A0ABU8RKA6</accession>
<keyword evidence="2" id="KW-0413">Isomerase</keyword>
<dbReference type="SUPFAM" id="SSF51445">
    <property type="entry name" value="(Trans)glycosidases"/>
    <property type="match status" value="1"/>
</dbReference>
<evidence type="ECO:0000313" key="2">
    <source>
        <dbReference type="EMBL" id="MEJ5945537.1"/>
    </source>
</evidence>
<feature type="region of interest" description="Disordered" evidence="1">
    <location>
        <begin position="218"/>
        <end position="269"/>
    </location>
</feature>
<name>A0ABU8RKA6_9ACTN</name>
<dbReference type="InterPro" id="IPR012665">
    <property type="entry name" value="Trehalose_synth"/>
</dbReference>